<feature type="chain" id="PRO_5043037531" evidence="1">
    <location>
        <begin position="18"/>
        <end position="145"/>
    </location>
</feature>
<dbReference type="EMBL" id="JAYMYR010000003">
    <property type="protein sequence ID" value="KAK7374250.1"/>
    <property type="molecule type" value="Genomic_DNA"/>
</dbReference>
<name>A0AAN9NJI6_PHACN</name>
<organism evidence="2 3">
    <name type="scientific">Phaseolus coccineus</name>
    <name type="common">Scarlet runner bean</name>
    <name type="synonym">Phaseolus multiflorus</name>
    <dbReference type="NCBI Taxonomy" id="3886"/>
    <lineage>
        <taxon>Eukaryota</taxon>
        <taxon>Viridiplantae</taxon>
        <taxon>Streptophyta</taxon>
        <taxon>Embryophyta</taxon>
        <taxon>Tracheophyta</taxon>
        <taxon>Spermatophyta</taxon>
        <taxon>Magnoliopsida</taxon>
        <taxon>eudicotyledons</taxon>
        <taxon>Gunneridae</taxon>
        <taxon>Pentapetalae</taxon>
        <taxon>rosids</taxon>
        <taxon>fabids</taxon>
        <taxon>Fabales</taxon>
        <taxon>Fabaceae</taxon>
        <taxon>Papilionoideae</taxon>
        <taxon>50 kb inversion clade</taxon>
        <taxon>NPAAA clade</taxon>
        <taxon>indigoferoid/millettioid clade</taxon>
        <taxon>Phaseoleae</taxon>
        <taxon>Phaseolus</taxon>
    </lineage>
</organism>
<evidence type="ECO:0000256" key="1">
    <source>
        <dbReference type="SAM" id="SignalP"/>
    </source>
</evidence>
<protein>
    <submittedName>
        <fullName evidence="2">Uncharacterized protein</fullName>
    </submittedName>
</protein>
<accession>A0AAN9NJI6</accession>
<keyword evidence="3" id="KW-1185">Reference proteome</keyword>
<feature type="signal peptide" evidence="1">
    <location>
        <begin position="1"/>
        <end position="17"/>
    </location>
</feature>
<evidence type="ECO:0000313" key="3">
    <source>
        <dbReference type="Proteomes" id="UP001374584"/>
    </source>
</evidence>
<reference evidence="2 3" key="1">
    <citation type="submission" date="2024-01" db="EMBL/GenBank/DDBJ databases">
        <title>The genomes of 5 underutilized Papilionoideae crops provide insights into root nodulation and disease resistanc.</title>
        <authorList>
            <person name="Jiang F."/>
        </authorList>
    </citation>
    <scope>NUCLEOTIDE SEQUENCE [LARGE SCALE GENOMIC DNA]</scope>
    <source>
        <strain evidence="2">JINMINGXINNONG_FW02</strain>
        <tissue evidence="2">Leaves</tissue>
    </source>
</reference>
<sequence length="145" mass="16215">MCNPLILILFSIHLKLARINRVKFAYTLVPHTHTRHERKPNLVRRFSILACFTRSHARSSLAGRTSSLSRCRTLAATAVPSSELFPAGILPFSVDLAGPPCRSPGIAVPDGVLKISVRRRRIYWIICFDFNLEVCGIPDDMGFLV</sequence>
<gene>
    <name evidence="2" type="ORF">VNO80_07678</name>
</gene>
<keyword evidence="1" id="KW-0732">Signal</keyword>
<comment type="caution">
    <text evidence="2">The sequence shown here is derived from an EMBL/GenBank/DDBJ whole genome shotgun (WGS) entry which is preliminary data.</text>
</comment>
<dbReference type="AlphaFoldDB" id="A0AAN9NJI6"/>
<proteinExistence type="predicted"/>
<dbReference type="Proteomes" id="UP001374584">
    <property type="component" value="Unassembled WGS sequence"/>
</dbReference>
<evidence type="ECO:0000313" key="2">
    <source>
        <dbReference type="EMBL" id="KAK7374250.1"/>
    </source>
</evidence>